<comment type="caution">
    <text evidence="1">The sequence shown here is derived from an EMBL/GenBank/DDBJ whole genome shotgun (WGS) entry which is preliminary data.</text>
</comment>
<organism evidence="1 2">
    <name type="scientific">Paralvinella palmiformis</name>
    <dbReference type="NCBI Taxonomy" id="53620"/>
    <lineage>
        <taxon>Eukaryota</taxon>
        <taxon>Metazoa</taxon>
        <taxon>Spiralia</taxon>
        <taxon>Lophotrochozoa</taxon>
        <taxon>Annelida</taxon>
        <taxon>Polychaeta</taxon>
        <taxon>Sedentaria</taxon>
        <taxon>Canalipalpata</taxon>
        <taxon>Terebellida</taxon>
        <taxon>Terebelliformia</taxon>
        <taxon>Alvinellidae</taxon>
        <taxon>Paralvinella</taxon>
    </lineage>
</organism>
<sequence length="156" mass="17792">MGKSGFRGDPDQDVLTPMEERIVGIMERTVVEAKSTKEKNSLSNLIGKLVAIKYSNDSSIENTLLEMPTEIKDHLAKQTTLMELMASPEELHLGVAKFIVGVDLVGLEKDTDHLTMKFLLVPMMRDNLPRHIDIEWIVRCHVFEQHQKRDLILLEI</sequence>
<evidence type="ECO:0000313" key="2">
    <source>
        <dbReference type="Proteomes" id="UP001208570"/>
    </source>
</evidence>
<accession>A0AAD9K949</accession>
<name>A0AAD9K949_9ANNE</name>
<evidence type="ECO:0000313" key="1">
    <source>
        <dbReference type="EMBL" id="KAK2166288.1"/>
    </source>
</evidence>
<protein>
    <submittedName>
        <fullName evidence="1">Uncharacterized protein</fullName>
    </submittedName>
</protein>
<dbReference type="AlphaFoldDB" id="A0AAD9K949"/>
<keyword evidence="2" id="KW-1185">Reference proteome</keyword>
<gene>
    <name evidence="1" type="ORF">LSH36_40g13033</name>
</gene>
<dbReference type="EMBL" id="JAODUP010000040">
    <property type="protein sequence ID" value="KAK2166288.1"/>
    <property type="molecule type" value="Genomic_DNA"/>
</dbReference>
<proteinExistence type="predicted"/>
<dbReference type="Proteomes" id="UP001208570">
    <property type="component" value="Unassembled WGS sequence"/>
</dbReference>
<reference evidence="1" key="1">
    <citation type="journal article" date="2023" name="Mol. Biol. Evol.">
        <title>Third-Generation Sequencing Reveals the Adaptive Role of the Epigenome in Three Deep-Sea Polychaetes.</title>
        <authorList>
            <person name="Perez M."/>
            <person name="Aroh O."/>
            <person name="Sun Y."/>
            <person name="Lan Y."/>
            <person name="Juniper S.K."/>
            <person name="Young C.R."/>
            <person name="Angers B."/>
            <person name="Qian P.Y."/>
        </authorList>
    </citation>
    <scope>NUCLEOTIDE SEQUENCE</scope>
    <source>
        <strain evidence="1">P08H-3</strain>
    </source>
</reference>